<protein>
    <submittedName>
        <fullName evidence="1">Variant SH3 domain containing protein</fullName>
    </submittedName>
</protein>
<comment type="caution">
    <text evidence="1">The sequence shown here is derived from an EMBL/GenBank/DDBJ whole genome shotgun (WGS) entry which is preliminary data.</text>
</comment>
<dbReference type="InterPro" id="IPR036028">
    <property type="entry name" value="SH3-like_dom_sf"/>
</dbReference>
<sequence length="151" mass="16909">MVGTVIGYSKSFRQKTENLYDRARRKLASSFRGGDRRRRSSSKQIEQYVIGEDFVATSSNANGNAMHDSDQQLSVTAGQRVEVLDRLPDNPEQFVLVAIVEEESGLPAQRRGLVPVRILQPANEAPHQTAPSAMSTFHRLKQFPLPNHGHR</sequence>
<dbReference type="Gene3D" id="2.30.30.40">
    <property type="entry name" value="SH3 Domains"/>
    <property type="match status" value="1"/>
</dbReference>
<name>A0AAD4NIB0_9BILA</name>
<organism evidence="1 2">
    <name type="scientific">Ditylenchus destructor</name>
    <dbReference type="NCBI Taxonomy" id="166010"/>
    <lineage>
        <taxon>Eukaryota</taxon>
        <taxon>Metazoa</taxon>
        <taxon>Ecdysozoa</taxon>
        <taxon>Nematoda</taxon>
        <taxon>Chromadorea</taxon>
        <taxon>Rhabditida</taxon>
        <taxon>Tylenchina</taxon>
        <taxon>Tylenchomorpha</taxon>
        <taxon>Sphaerularioidea</taxon>
        <taxon>Anguinidae</taxon>
        <taxon>Anguininae</taxon>
        <taxon>Ditylenchus</taxon>
    </lineage>
</organism>
<evidence type="ECO:0000313" key="2">
    <source>
        <dbReference type="Proteomes" id="UP001201812"/>
    </source>
</evidence>
<gene>
    <name evidence="1" type="ORF">DdX_00914</name>
</gene>
<dbReference type="EMBL" id="JAKKPZ010000001">
    <property type="protein sequence ID" value="KAI1728716.1"/>
    <property type="molecule type" value="Genomic_DNA"/>
</dbReference>
<dbReference type="AlphaFoldDB" id="A0AAD4NIB0"/>
<keyword evidence="2" id="KW-1185">Reference proteome</keyword>
<dbReference type="Proteomes" id="UP001201812">
    <property type="component" value="Unassembled WGS sequence"/>
</dbReference>
<dbReference type="SUPFAM" id="SSF50044">
    <property type="entry name" value="SH3-domain"/>
    <property type="match status" value="1"/>
</dbReference>
<proteinExistence type="predicted"/>
<reference evidence="1" key="1">
    <citation type="submission" date="2022-01" db="EMBL/GenBank/DDBJ databases">
        <title>Genome Sequence Resource for Two Populations of Ditylenchus destructor, the Migratory Endoparasitic Phytonematode.</title>
        <authorList>
            <person name="Zhang H."/>
            <person name="Lin R."/>
            <person name="Xie B."/>
        </authorList>
    </citation>
    <scope>NUCLEOTIDE SEQUENCE</scope>
    <source>
        <strain evidence="1">BazhouSP</strain>
    </source>
</reference>
<accession>A0AAD4NIB0</accession>
<evidence type="ECO:0000313" key="1">
    <source>
        <dbReference type="EMBL" id="KAI1728716.1"/>
    </source>
</evidence>